<sequence length="261" mass="29553">MDCNNEDLSSAAAYQCGLVCNTSDGSLEYTFKGIQFAIYGTNSLQFCKFQVSINDTAEQVINEYGVVSKEYALLYTSRELDYGEHKIKTSPVEGTYEIYKFVYWPSKNARRINISEFSGSWVYETDGIGGVRQNKAGGGPAREISNIGCTNIWVYGTLGNWLGKSTLSFGDFSHDINELQSDRKDNTLIYETPEFSYASGTIKFSSPTGSFVINCVFATDPMFVNDIILDDSNYTEYDDRRTRVEYQCPRRQVQFHEVPQR</sequence>
<evidence type="ECO:0000313" key="1">
    <source>
        <dbReference type="EMBL" id="KAK8871337.1"/>
    </source>
</evidence>
<evidence type="ECO:0000313" key="2">
    <source>
        <dbReference type="Proteomes" id="UP001470230"/>
    </source>
</evidence>
<gene>
    <name evidence="1" type="ORF">M9Y10_007057</name>
</gene>
<protein>
    <submittedName>
        <fullName evidence="1">Uncharacterized protein</fullName>
    </submittedName>
</protein>
<keyword evidence="2" id="KW-1185">Reference proteome</keyword>
<dbReference type="Gene3D" id="2.60.120.260">
    <property type="entry name" value="Galactose-binding domain-like"/>
    <property type="match status" value="1"/>
</dbReference>
<organism evidence="1 2">
    <name type="scientific">Tritrichomonas musculus</name>
    <dbReference type="NCBI Taxonomy" id="1915356"/>
    <lineage>
        <taxon>Eukaryota</taxon>
        <taxon>Metamonada</taxon>
        <taxon>Parabasalia</taxon>
        <taxon>Tritrichomonadida</taxon>
        <taxon>Tritrichomonadidae</taxon>
        <taxon>Tritrichomonas</taxon>
    </lineage>
</organism>
<name>A0ABR2J157_9EUKA</name>
<dbReference type="Proteomes" id="UP001470230">
    <property type="component" value="Unassembled WGS sequence"/>
</dbReference>
<accession>A0ABR2J157</accession>
<proteinExistence type="predicted"/>
<dbReference type="EMBL" id="JAPFFF010000013">
    <property type="protein sequence ID" value="KAK8871337.1"/>
    <property type="molecule type" value="Genomic_DNA"/>
</dbReference>
<reference evidence="1 2" key="1">
    <citation type="submission" date="2024-04" db="EMBL/GenBank/DDBJ databases">
        <title>Tritrichomonas musculus Genome.</title>
        <authorList>
            <person name="Alves-Ferreira E."/>
            <person name="Grigg M."/>
            <person name="Lorenzi H."/>
            <person name="Galac M."/>
        </authorList>
    </citation>
    <scope>NUCLEOTIDE SEQUENCE [LARGE SCALE GENOMIC DNA]</scope>
    <source>
        <strain evidence="1 2">EAF2021</strain>
    </source>
</reference>
<comment type="caution">
    <text evidence="1">The sequence shown here is derived from an EMBL/GenBank/DDBJ whole genome shotgun (WGS) entry which is preliminary data.</text>
</comment>